<reference evidence="2" key="1">
    <citation type="journal article" date="2021" name="PeerJ">
        <title>Extensive microbial diversity within the chicken gut microbiome revealed by metagenomics and culture.</title>
        <authorList>
            <person name="Gilroy R."/>
            <person name="Ravi A."/>
            <person name="Getino M."/>
            <person name="Pursley I."/>
            <person name="Horton D.L."/>
            <person name="Alikhan N.F."/>
            <person name="Baker D."/>
            <person name="Gharbi K."/>
            <person name="Hall N."/>
            <person name="Watson M."/>
            <person name="Adriaenssens E.M."/>
            <person name="Foster-Nyarko E."/>
            <person name="Jarju S."/>
            <person name="Secka A."/>
            <person name="Antonio M."/>
            <person name="Oren A."/>
            <person name="Chaudhuri R.R."/>
            <person name="La Ragione R."/>
            <person name="Hildebrand F."/>
            <person name="Pallen M.J."/>
        </authorList>
    </citation>
    <scope>NUCLEOTIDE SEQUENCE</scope>
    <source>
        <strain evidence="2">CHK193-4272</strain>
    </source>
</reference>
<organism evidence="2 3">
    <name type="scientific">Candidatus Butyricicoccus avistercoris</name>
    <dbReference type="NCBI Taxonomy" id="2838518"/>
    <lineage>
        <taxon>Bacteria</taxon>
        <taxon>Bacillati</taxon>
        <taxon>Bacillota</taxon>
        <taxon>Clostridia</taxon>
        <taxon>Eubacteriales</taxon>
        <taxon>Butyricicoccaceae</taxon>
        <taxon>Butyricicoccus</taxon>
    </lineage>
</organism>
<dbReference type="PROSITE" id="PS51257">
    <property type="entry name" value="PROKAR_LIPOPROTEIN"/>
    <property type="match status" value="1"/>
</dbReference>
<feature type="chain" id="PRO_5039029152" description="VCBS repeat-containing protein" evidence="1">
    <location>
        <begin position="21"/>
        <end position="449"/>
    </location>
</feature>
<proteinExistence type="predicted"/>
<dbReference type="AlphaFoldDB" id="A0A9D1TIE2"/>
<sequence length="449" mass="50178">MKRLLLFIACLTILSGCTFKSGDELLKTPRPSATYESLQKQINNITSKGAIAVSPQSGENRNTVQLMDLNLDGEDEAVAFFCESKNPDKFHIYVFQRENEEYISLGSVSATAAQITSVSYPTLSPDGQKGILISWKLSGDNSTSGMTVCAFSNEKLVTLLETTYQSFITSDLDNNGTDDLILFTKDETNRRIAQLYVKEENSSKLTLKGEAILSPETQNIVSLKKGLLRGYQPAIFAESKVEISTGLMTDIFVYDDEGFRNITLESEDGTKHSTYRPVSVPSSDVNNDQVTEVPLALLMPLTPNTQNQSGSQSSSESAYMLDWYAFSTGDAPVRVCTTYQNVSENWQFMISDAWRSNITVVKSTDENETKTTFLDYSSPSEPIELFTIHRLTGDMRNYYASQDSMFELARTTTEIYTVSIPENAANSRFNLSYEQIKERFSIISQSWNN</sequence>
<evidence type="ECO:0000313" key="3">
    <source>
        <dbReference type="Proteomes" id="UP000886808"/>
    </source>
</evidence>
<comment type="caution">
    <text evidence="2">The sequence shown here is derived from an EMBL/GenBank/DDBJ whole genome shotgun (WGS) entry which is preliminary data.</text>
</comment>
<keyword evidence="1" id="KW-0732">Signal</keyword>
<dbReference type="EMBL" id="DXIE01000025">
    <property type="protein sequence ID" value="HIV61875.1"/>
    <property type="molecule type" value="Genomic_DNA"/>
</dbReference>
<dbReference type="Proteomes" id="UP000886808">
    <property type="component" value="Unassembled WGS sequence"/>
</dbReference>
<gene>
    <name evidence="2" type="ORF">H9746_03375</name>
</gene>
<evidence type="ECO:0000256" key="1">
    <source>
        <dbReference type="SAM" id="SignalP"/>
    </source>
</evidence>
<protein>
    <recommendedName>
        <fullName evidence="4">VCBS repeat-containing protein</fullName>
    </recommendedName>
</protein>
<name>A0A9D1TIE2_9FIRM</name>
<evidence type="ECO:0000313" key="2">
    <source>
        <dbReference type="EMBL" id="HIV61875.1"/>
    </source>
</evidence>
<feature type="signal peptide" evidence="1">
    <location>
        <begin position="1"/>
        <end position="20"/>
    </location>
</feature>
<reference evidence="2" key="2">
    <citation type="submission" date="2021-04" db="EMBL/GenBank/DDBJ databases">
        <authorList>
            <person name="Gilroy R."/>
        </authorList>
    </citation>
    <scope>NUCLEOTIDE SEQUENCE</scope>
    <source>
        <strain evidence="2">CHK193-4272</strain>
    </source>
</reference>
<accession>A0A9D1TIE2</accession>
<evidence type="ECO:0008006" key="4">
    <source>
        <dbReference type="Google" id="ProtNLM"/>
    </source>
</evidence>